<dbReference type="AlphaFoldDB" id="A0A1V6RN10"/>
<accession>A0A1V6RN10</accession>
<evidence type="ECO:0000256" key="3">
    <source>
        <dbReference type="ARBA" id="ARBA00022723"/>
    </source>
</evidence>
<dbReference type="STRING" id="29845.A0A1V6RN10"/>
<comment type="cofactor">
    <cofactor evidence="1 6">
        <name>heme</name>
        <dbReference type="ChEBI" id="CHEBI:30413"/>
    </cofactor>
</comment>
<dbReference type="PRINTS" id="PR00465">
    <property type="entry name" value="EP450IV"/>
</dbReference>
<keyword evidence="5 6" id="KW-0408">Iron</keyword>
<keyword evidence="7" id="KW-0472">Membrane</keyword>
<evidence type="ECO:0000256" key="1">
    <source>
        <dbReference type="ARBA" id="ARBA00001971"/>
    </source>
</evidence>
<keyword evidence="4" id="KW-0560">Oxidoreductase</keyword>
<feature type="transmembrane region" description="Helical" evidence="7">
    <location>
        <begin position="12"/>
        <end position="33"/>
    </location>
</feature>
<dbReference type="Pfam" id="PF00067">
    <property type="entry name" value="p450"/>
    <property type="match status" value="1"/>
</dbReference>
<keyword evidence="7" id="KW-0812">Transmembrane</keyword>
<dbReference type="CDD" id="cd11041">
    <property type="entry name" value="CYP503A1-like"/>
    <property type="match status" value="1"/>
</dbReference>
<name>A0A1V6RN10_9EURO</name>
<dbReference type="Proteomes" id="UP000191518">
    <property type="component" value="Unassembled WGS sequence"/>
</dbReference>
<comment type="caution">
    <text evidence="8">The sequence shown here is derived from an EMBL/GenBank/DDBJ whole genome shotgun (WGS) entry which is preliminary data.</text>
</comment>
<dbReference type="SUPFAM" id="SSF48264">
    <property type="entry name" value="Cytochrome P450"/>
    <property type="match status" value="1"/>
</dbReference>
<dbReference type="GO" id="GO:0005506">
    <property type="term" value="F:iron ion binding"/>
    <property type="evidence" value="ECO:0007669"/>
    <property type="project" value="InterPro"/>
</dbReference>
<evidence type="ECO:0000256" key="7">
    <source>
        <dbReference type="SAM" id="Phobius"/>
    </source>
</evidence>
<keyword evidence="7" id="KW-1133">Transmembrane helix</keyword>
<dbReference type="GO" id="GO:0016705">
    <property type="term" value="F:oxidoreductase activity, acting on paired donors, with incorporation or reduction of molecular oxygen"/>
    <property type="evidence" value="ECO:0007669"/>
    <property type="project" value="InterPro"/>
</dbReference>
<keyword evidence="9" id="KW-1185">Reference proteome</keyword>
<feature type="binding site" description="axial binding residue" evidence="6">
    <location>
        <position position="461"/>
    </location>
    <ligand>
        <name>heme</name>
        <dbReference type="ChEBI" id="CHEBI:30413"/>
    </ligand>
    <ligandPart>
        <name>Fe</name>
        <dbReference type="ChEBI" id="CHEBI:18248"/>
    </ligandPart>
</feature>
<dbReference type="GO" id="GO:0043386">
    <property type="term" value="P:mycotoxin biosynthetic process"/>
    <property type="evidence" value="ECO:0007669"/>
    <property type="project" value="UniProtKB-ARBA"/>
</dbReference>
<reference evidence="9" key="1">
    <citation type="journal article" date="2017" name="Nat. Microbiol.">
        <title>Global analysis of biosynthetic gene clusters reveals vast potential of secondary metabolite production in Penicillium species.</title>
        <authorList>
            <person name="Nielsen J.C."/>
            <person name="Grijseels S."/>
            <person name="Prigent S."/>
            <person name="Ji B."/>
            <person name="Dainat J."/>
            <person name="Nielsen K.F."/>
            <person name="Frisvad J.C."/>
            <person name="Workman M."/>
            <person name="Nielsen J."/>
        </authorList>
    </citation>
    <scope>NUCLEOTIDE SEQUENCE [LARGE SCALE GENOMIC DNA]</scope>
    <source>
        <strain evidence="9">IBT 29486</strain>
    </source>
</reference>
<evidence type="ECO:0000256" key="6">
    <source>
        <dbReference type="PIRSR" id="PIRSR602403-1"/>
    </source>
</evidence>
<evidence type="ECO:0000256" key="4">
    <source>
        <dbReference type="ARBA" id="ARBA00023002"/>
    </source>
</evidence>
<evidence type="ECO:0008006" key="10">
    <source>
        <dbReference type="Google" id="ProtNLM"/>
    </source>
</evidence>
<keyword evidence="6" id="KW-0349">Heme</keyword>
<evidence type="ECO:0000256" key="5">
    <source>
        <dbReference type="ARBA" id="ARBA00023004"/>
    </source>
</evidence>
<proteinExistence type="inferred from homology"/>
<evidence type="ECO:0000256" key="2">
    <source>
        <dbReference type="ARBA" id="ARBA00010617"/>
    </source>
</evidence>
<dbReference type="PANTHER" id="PTHR46206:SF7">
    <property type="entry name" value="P450, PUTATIVE (EUROFUNG)-RELATED"/>
    <property type="match status" value="1"/>
</dbReference>
<dbReference type="OrthoDB" id="1844152at2759"/>
<protein>
    <recommendedName>
        <fullName evidence="10">Cytochrome P450</fullName>
    </recommendedName>
</protein>
<organism evidence="8 9">
    <name type="scientific">Penicillium vulpinum</name>
    <dbReference type="NCBI Taxonomy" id="29845"/>
    <lineage>
        <taxon>Eukaryota</taxon>
        <taxon>Fungi</taxon>
        <taxon>Dikarya</taxon>
        <taxon>Ascomycota</taxon>
        <taxon>Pezizomycotina</taxon>
        <taxon>Eurotiomycetes</taxon>
        <taxon>Eurotiomycetidae</taxon>
        <taxon>Eurotiales</taxon>
        <taxon>Aspergillaceae</taxon>
        <taxon>Penicillium</taxon>
    </lineage>
</organism>
<dbReference type="GO" id="GO:0020037">
    <property type="term" value="F:heme binding"/>
    <property type="evidence" value="ECO:0007669"/>
    <property type="project" value="InterPro"/>
</dbReference>
<evidence type="ECO:0000313" key="9">
    <source>
        <dbReference type="Proteomes" id="UP000191518"/>
    </source>
</evidence>
<dbReference type="EMBL" id="MDYP01000037">
    <property type="protein sequence ID" value="OQE02938.1"/>
    <property type="molecule type" value="Genomic_DNA"/>
</dbReference>
<gene>
    <name evidence="8" type="ORF">PENVUL_c037G04146</name>
</gene>
<sequence>MVFLEIFTGPRSFGTVAWILISLAATIFVRFWSDNYLRAQKLKRQRIDVPILNLKGNEYDAALKAYVADAKGLLQRGYKEFKHGIYQIWSLHGFTTIVSPDFLEELSSLPPGTIDFYEGTRKRMVGDYEWVKLGDPLEAHTILKDLTQNFGSLLSEVADEIDHALSTELPECKDWTPVTIQPRILRIVSLMTGRVFVGPELNRNEEWLHISSNFMMDIYIASNALYKYSHFMRPFAARFLVPEIRKVWRHQATAKRLLVPIMEQRQRDAASNPNFKKPNDMIQWLMDNNAKEKHPRSFAELAKLHLLVCFSALHTSTLAMTHFLYDLAARPEYVEPLREEQYAIQKACKGIPSKFDYNKMIRMDSFMKESQRLNPPSLMTYSRLVLTEFTLSNGVKFTPGTYILTPAALVSLDDDIWESANEFRGFRFADLRSRSKDDMHKFQFTTITPKALHFGHGRQGCPGRFFASYELKAIFSRIIETFDIKLLDEKAGRPTNKIFGAAITPDESAQLLLRRRRAVRECGNELRLV</sequence>
<dbReference type="PANTHER" id="PTHR46206">
    <property type="entry name" value="CYTOCHROME P450"/>
    <property type="match status" value="1"/>
</dbReference>
<dbReference type="InterPro" id="IPR002403">
    <property type="entry name" value="Cyt_P450_E_grp-IV"/>
</dbReference>
<dbReference type="InterPro" id="IPR036396">
    <property type="entry name" value="Cyt_P450_sf"/>
</dbReference>
<dbReference type="Gene3D" id="1.10.630.10">
    <property type="entry name" value="Cytochrome P450"/>
    <property type="match status" value="1"/>
</dbReference>
<comment type="similarity">
    <text evidence="2">Belongs to the cytochrome P450 family.</text>
</comment>
<dbReference type="GO" id="GO:0004497">
    <property type="term" value="F:monooxygenase activity"/>
    <property type="evidence" value="ECO:0007669"/>
    <property type="project" value="InterPro"/>
</dbReference>
<dbReference type="InterPro" id="IPR001128">
    <property type="entry name" value="Cyt_P450"/>
</dbReference>
<keyword evidence="3 6" id="KW-0479">Metal-binding</keyword>
<evidence type="ECO:0000313" key="8">
    <source>
        <dbReference type="EMBL" id="OQE02938.1"/>
    </source>
</evidence>